<dbReference type="InterPro" id="IPR038282">
    <property type="entry name" value="DUF2267_sf"/>
</dbReference>
<dbReference type="EMBL" id="JAAKZV010000042">
    <property type="protein sequence ID" value="NGN64760.1"/>
    <property type="molecule type" value="Genomic_DNA"/>
</dbReference>
<proteinExistence type="predicted"/>
<dbReference type="InterPro" id="IPR018727">
    <property type="entry name" value="DUF2267"/>
</dbReference>
<dbReference type="Gene3D" id="1.10.490.110">
    <property type="entry name" value="Uncharacterized conserved protein DUF2267"/>
    <property type="match status" value="1"/>
</dbReference>
<organism evidence="1 2">
    <name type="scientific">Streptomyces coryli</name>
    <dbReference type="NCBI Taxonomy" id="1128680"/>
    <lineage>
        <taxon>Bacteria</taxon>
        <taxon>Bacillati</taxon>
        <taxon>Actinomycetota</taxon>
        <taxon>Actinomycetes</taxon>
        <taxon>Kitasatosporales</taxon>
        <taxon>Streptomycetaceae</taxon>
        <taxon>Streptomyces</taxon>
    </lineage>
</organism>
<dbReference type="Pfam" id="PF10025">
    <property type="entry name" value="DUF2267"/>
    <property type="match status" value="1"/>
</dbReference>
<accession>A0A6G4TZ12</accession>
<protein>
    <submittedName>
        <fullName evidence="1">DUF2267 domain-containing protein</fullName>
    </submittedName>
</protein>
<sequence length="137" mass="14236">MRVEEFLDLVHFRGGYDTPASAAQATQAVLEVLGSHLVGDDLTDLANLLPAQCTPVLVGTAPASVPLTPDGFVAAVAMLTRSDPLTGRRHTGAVLGAIATVAEPTLVRRLITQLPPGYRELFSLPKAEPAIAGSGRA</sequence>
<evidence type="ECO:0000313" key="2">
    <source>
        <dbReference type="Proteomes" id="UP000481583"/>
    </source>
</evidence>
<keyword evidence="2" id="KW-1185">Reference proteome</keyword>
<name>A0A6G4TZ12_9ACTN</name>
<reference evidence="1 2" key="1">
    <citation type="submission" date="2020-02" db="EMBL/GenBank/DDBJ databases">
        <title>Whole-genome analyses of novel actinobacteria.</title>
        <authorList>
            <person name="Sahin N."/>
        </authorList>
    </citation>
    <scope>NUCLEOTIDE SEQUENCE [LARGE SCALE GENOMIC DNA]</scope>
    <source>
        <strain evidence="1 2">A7024</strain>
    </source>
</reference>
<dbReference type="RefSeq" id="WP_165236554.1">
    <property type="nucleotide sequence ID" value="NZ_JAAKZV010000042.1"/>
</dbReference>
<comment type="caution">
    <text evidence="1">The sequence shown here is derived from an EMBL/GenBank/DDBJ whole genome shotgun (WGS) entry which is preliminary data.</text>
</comment>
<dbReference type="Proteomes" id="UP000481583">
    <property type="component" value="Unassembled WGS sequence"/>
</dbReference>
<evidence type="ECO:0000313" key="1">
    <source>
        <dbReference type="EMBL" id="NGN64760.1"/>
    </source>
</evidence>
<gene>
    <name evidence="1" type="ORF">G5C51_12710</name>
</gene>
<dbReference type="AlphaFoldDB" id="A0A6G4TZ12"/>